<dbReference type="AlphaFoldDB" id="A0A421DTM7"/>
<sequence>MQSDIHRLSANEMVYFHALNYFWRKMIHLNHFYSGYIAILTFDATNYPQILNQVNQHESFLAWWLQSLFRSGAK</sequence>
<evidence type="ECO:0000313" key="1">
    <source>
        <dbReference type="EMBL" id="RLM28105.1"/>
    </source>
</evidence>
<organism evidence="1 2">
    <name type="scientific">Brenneria alni</name>
    <dbReference type="NCBI Taxonomy" id="71656"/>
    <lineage>
        <taxon>Bacteria</taxon>
        <taxon>Pseudomonadati</taxon>
        <taxon>Pseudomonadota</taxon>
        <taxon>Gammaproteobacteria</taxon>
        <taxon>Enterobacterales</taxon>
        <taxon>Pectobacteriaceae</taxon>
        <taxon>Brenneria</taxon>
    </lineage>
</organism>
<accession>A0A421DTM7</accession>
<protein>
    <submittedName>
        <fullName evidence="1">Uncharacterized protein</fullName>
    </submittedName>
</protein>
<proteinExistence type="predicted"/>
<comment type="caution">
    <text evidence="1">The sequence shown here is derived from an EMBL/GenBank/DDBJ whole genome shotgun (WGS) entry which is preliminary data.</text>
</comment>
<reference evidence="1 2" key="1">
    <citation type="submission" date="2016-09" db="EMBL/GenBank/DDBJ databases">
        <authorList>
            <person name="Doonan J."/>
            <person name="Pachebat J.A."/>
            <person name="Golyshin P.N."/>
            <person name="Denman S."/>
            <person name="Mcdonald J.E."/>
        </authorList>
    </citation>
    <scope>NUCLEOTIDE SEQUENCE [LARGE SCALE GENOMIC DNA]</scope>
    <source>
        <strain evidence="1 2">NCPPB 3934</strain>
    </source>
</reference>
<keyword evidence="2" id="KW-1185">Reference proteome</keyword>
<gene>
    <name evidence="1" type="ORF">BIY29_00115</name>
</gene>
<dbReference type="EMBL" id="MJLZ01000001">
    <property type="protein sequence ID" value="RLM28105.1"/>
    <property type="molecule type" value="Genomic_DNA"/>
</dbReference>
<name>A0A421DTM7_9GAMM</name>
<dbReference type="Proteomes" id="UP000285648">
    <property type="component" value="Unassembled WGS sequence"/>
</dbReference>
<evidence type="ECO:0000313" key="2">
    <source>
        <dbReference type="Proteomes" id="UP000285648"/>
    </source>
</evidence>